<organism evidence="2 3">
    <name type="scientific">Rhizodiscina lignyota</name>
    <dbReference type="NCBI Taxonomy" id="1504668"/>
    <lineage>
        <taxon>Eukaryota</taxon>
        <taxon>Fungi</taxon>
        <taxon>Dikarya</taxon>
        <taxon>Ascomycota</taxon>
        <taxon>Pezizomycotina</taxon>
        <taxon>Dothideomycetes</taxon>
        <taxon>Pleosporomycetidae</taxon>
        <taxon>Aulographales</taxon>
        <taxon>Rhizodiscinaceae</taxon>
        <taxon>Rhizodiscina</taxon>
    </lineage>
</organism>
<keyword evidence="3" id="KW-1185">Reference proteome</keyword>
<proteinExistence type="predicted"/>
<feature type="region of interest" description="Disordered" evidence="1">
    <location>
        <begin position="57"/>
        <end position="103"/>
    </location>
</feature>
<evidence type="ECO:0000313" key="2">
    <source>
        <dbReference type="EMBL" id="KAF2096819.1"/>
    </source>
</evidence>
<feature type="region of interest" description="Disordered" evidence="1">
    <location>
        <begin position="285"/>
        <end position="312"/>
    </location>
</feature>
<gene>
    <name evidence="2" type="ORF">NA57DRAFT_78410</name>
</gene>
<reference evidence="2" key="1">
    <citation type="journal article" date="2020" name="Stud. Mycol.">
        <title>101 Dothideomycetes genomes: a test case for predicting lifestyles and emergence of pathogens.</title>
        <authorList>
            <person name="Haridas S."/>
            <person name="Albert R."/>
            <person name="Binder M."/>
            <person name="Bloem J."/>
            <person name="Labutti K."/>
            <person name="Salamov A."/>
            <person name="Andreopoulos B."/>
            <person name="Baker S."/>
            <person name="Barry K."/>
            <person name="Bills G."/>
            <person name="Bluhm B."/>
            <person name="Cannon C."/>
            <person name="Castanera R."/>
            <person name="Culley D."/>
            <person name="Daum C."/>
            <person name="Ezra D."/>
            <person name="Gonzalez J."/>
            <person name="Henrissat B."/>
            <person name="Kuo A."/>
            <person name="Liang C."/>
            <person name="Lipzen A."/>
            <person name="Lutzoni F."/>
            <person name="Magnuson J."/>
            <person name="Mondo S."/>
            <person name="Nolan M."/>
            <person name="Ohm R."/>
            <person name="Pangilinan J."/>
            <person name="Park H.-J."/>
            <person name="Ramirez L."/>
            <person name="Alfaro M."/>
            <person name="Sun H."/>
            <person name="Tritt A."/>
            <person name="Yoshinaga Y."/>
            <person name="Zwiers L.-H."/>
            <person name="Turgeon B."/>
            <person name="Goodwin S."/>
            <person name="Spatafora J."/>
            <person name="Crous P."/>
            <person name="Grigoriev I."/>
        </authorList>
    </citation>
    <scope>NUCLEOTIDE SEQUENCE</scope>
    <source>
        <strain evidence="2">CBS 133067</strain>
    </source>
</reference>
<sequence length="312" mass="35086">MSPYLSPLWLSACADIVRKVAQLPPFTGDDQYGTPFQRYMNHDEGFLSRYYRQVAPQANTSSANEEDVAETSSRRTGPKSVTSSNQFLESEGRGTASHASAARDPEYTHAPYNWIADNESLGSDPPPPGLAASLRSLSLDSEPNTSLALHLPQNLGWDVAVEHNGTTRIRDEVPADAKLPCPFSFLKCDDSFDNADSWVIHSLSHFNCQPPPKCVSCPLSFCQHLINWRDDDRSKAWNKLMGHLLLHHQQGHNLAQTSKERNQHLFKRLFDVGAIGHAELQDLKSRGELNTKPRLQKSKESKRHYDRSRRSK</sequence>
<name>A0A9P4M8H3_9PEZI</name>
<protein>
    <recommendedName>
        <fullName evidence="4">C2H2-type domain-containing protein</fullName>
    </recommendedName>
</protein>
<evidence type="ECO:0000256" key="1">
    <source>
        <dbReference type="SAM" id="MobiDB-lite"/>
    </source>
</evidence>
<accession>A0A9P4M8H3</accession>
<evidence type="ECO:0000313" key="3">
    <source>
        <dbReference type="Proteomes" id="UP000799772"/>
    </source>
</evidence>
<dbReference type="EMBL" id="ML978129">
    <property type="protein sequence ID" value="KAF2096819.1"/>
    <property type="molecule type" value="Genomic_DNA"/>
</dbReference>
<feature type="compositionally biased region" description="Polar residues" evidence="1">
    <location>
        <begin position="70"/>
        <end position="88"/>
    </location>
</feature>
<feature type="compositionally biased region" description="Basic residues" evidence="1">
    <location>
        <begin position="294"/>
        <end position="312"/>
    </location>
</feature>
<comment type="caution">
    <text evidence="2">The sequence shown here is derived from an EMBL/GenBank/DDBJ whole genome shotgun (WGS) entry which is preliminary data.</text>
</comment>
<dbReference type="AlphaFoldDB" id="A0A9P4M8H3"/>
<dbReference type="Proteomes" id="UP000799772">
    <property type="component" value="Unassembled WGS sequence"/>
</dbReference>
<dbReference type="OrthoDB" id="409136at2759"/>
<evidence type="ECO:0008006" key="4">
    <source>
        <dbReference type="Google" id="ProtNLM"/>
    </source>
</evidence>